<keyword evidence="2" id="KW-1134">Transmembrane beta strand</keyword>
<comment type="subcellular location">
    <subcellularLocation>
        <location evidence="2">Cell membrane</location>
        <topology evidence="2">Lipid-anchor</topology>
    </subcellularLocation>
</comment>
<dbReference type="Proteomes" id="UP001211097">
    <property type="component" value="Chromosome"/>
</dbReference>
<dbReference type="GO" id="GO:0005886">
    <property type="term" value="C:plasma membrane"/>
    <property type="evidence" value="ECO:0007669"/>
    <property type="project" value="UniProtKB-SubCell"/>
</dbReference>
<dbReference type="InterPro" id="IPR010131">
    <property type="entry name" value="MdtP/NodT-like"/>
</dbReference>
<dbReference type="Pfam" id="PF02321">
    <property type="entry name" value="OEP"/>
    <property type="match status" value="2"/>
</dbReference>
<dbReference type="GO" id="GO:0015562">
    <property type="term" value="F:efflux transmembrane transporter activity"/>
    <property type="evidence" value="ECO:0007669"/>
    <property type="project" value="InterPro"/>
</dbReference>
<protein>
    <submittedName>
        <fullName evidence="3">RND transporter</fullName>
    </submittedName>
</protein>
<accession>A0A9C7CDL0</accession>
<evidence type="ECO:0000256" key="1">
    <source>
        <dbReference type="ARBA" id="ARBA00007613"/>
    </source>
</evidence>
<gene>
    <name evidence="3" type="ORF">PKF023_11480</name>
</gene>
<keyword evidence="2" id="KW-0472">Membrane</keyword>
<dbReference type="PANTHER" id="PTHR30203:SF33">
    <property type="entry name" value="BLR4455 PROTEIN"/>
    <property type="match status" value="1"/>
</dbReference>
<evidence type="ECO:0000313" key="3">
    <source>
        <dbReference type="EMBL" id="BDT77345.1"/>
    </source>
</evidence>
<reference evidence="3" key="1">
    <citation type="submission" date="2022-11" db="EMBL/GenBank/DDBJ databases">
        <title>Complete Genome Sequences of three Polynucleobacter sp. Subcluster PnecC Strains KF022, KF023, and KF032 Isolated from a Shallow Eutrophic Lake in Japan.</title>
        <authorList>
            <person name="Ogata Y."/>
            <person name="Watanabe K."/>
            <person name="Takemine S."/>
            <person name="Shindo C."/>
            <person name="Kurokawa R."/>
            <person name="Suda W."/>
        </authorList>
    </citation>
    <scope>NUCLEOTIDE SEQUENCE</scope>
    <source>
        <strain evidence="3">KF023</strain>
    </source>
</reference>
<keyword evidence="2" id="KW-0564">Palmitate</keyword>
<dbReference type="SUPFAM" id="SSF56954">
    <property type="entry name" value="Outer membrane efflux proteins (OEP)"/>
    <property type="match status" value="1"/>
</dbReference>
<organism evidence="3">
    <name type="scientific">Polynucleobacter yangtzensis</name>
    <dbReference type="NCBI Taxonomy" id="1743159"/>
    <lineage>
        <taxon>Bacteria</taxon>
        <taxon>Pseudomonadati</taxon>
        <taxon>Pseudomonadota</taxon>
        <taxon>Betaproteobacteria</taxon>
        <taxon>Burkholderiales</taxon>
        <taxon>Burkholderiaceae</taxon>
        <taxon>Polynucleobacter</taxon>
    </lineage>
</organism>
<dbReference type="Gene3D" id="1.20.1600.10">
    <property type="entry name" value="Outer membrane efflux proteins (OEP)"/>
    <property type="match status" value="1"/>
</dbReference>
<dbReference type="PANTHER" id="PTHR30203">
    <property type="entry name" value="OUTER MEMBRANE CATION EFFLUX PROTEIN"/>
    <property type="match status" value="1"/>
</dbReference>
<keyword evidence="2" id="KW-0812">Transmembrane</keyword>
<keyword evidence="2" id="KW-0449">Lipoprotein</keyword>
<dbReference type="InterPro" id="IPR003423">
    <property type="entry name" value="OMP_efflux"/>
</dbReference>
<proteinExistence type="inferred from homology"/>
<dbReference type="NCBIfam" id="TIGR01845">
    <property type="entry name" value="outer_NodT"/>
    <property type="match status" value="1"/>
</dbReference>
<dbReference type="AlphaFoldDB" id="A0A9C7CDL0"/>
<dbReference type="EMBL" id="AP026973">
    <property type="protein sequence ID" value="BDT77345.1"/>
    <property type="molecule type" value="Genomic_DNA"/>
</dbReference>
<comment type="similarity">
    <text evidence="1 2">Belongs to the outer membrane factor (OMF) (TC 1.B.17) family.</text>
</comment>
<sequence>MQREGDPPNGPAYVGWLPATFKTPIDQQLPRPKEEWWQDFGSEELNGMVETALTNNFDLRIAIARVSQTRAQADIVKSAQYPTLDANIRYGIQGPTPGPGYAANTSQWSSQPLWQAGALVNYEVDLWGKKGFDTQSAFSQALASEFNRQAVALSLVGDVMTVYFQVVSLDERITVSERNLEAIRGVGRGLERRVELGDATLIDLSQQLILQNNTDALVTNLKLQRERAINRLAALLGTTSSSIKIKAKSVEEFKAPVVAPGLPSDLLCRRPDIRRAEASLEGAEADLLAARANLFPTFAITGGGGYGSFLLSQLTMPQSLFYNITTNLVQNIFDAGKRRAQIQLASAKNVELLEGYANTVVGAMRDVEDGLAGVALTAQAYAALNDSRNRAQRLAVMSAKVVERGGMDYVQLYEIQRTVIASEDAAVSARGDQLIASVNLYKAIGGGMKLENDPCLGGGSLPQANAEWVAKANSADSVFGSKPDFVVTPKGQVNYRGTNTPLPNTGIKALESPMVPRETSANIQSTPVGQESK</sequence>
<evidence type="ECO:0000256" key="2">
    <source>
        <dbReference type="RuleBase" id="RU362097"/>
    </source>
</evidence>
<dbReference type="Gene3D" id="2.20.200.10">
    <property type="entry name" value="Outer membrane efflux proteins (OEP)"/>
    <property type="match status" value="1"/>
</dbReference>
<dbReference type="KEGG" id="pyt:PKF023_11480"/>
<name>A0A9C7CDL0_9BURK</name>